<evidence type="ECO:0000256" key="2">
    <source>
        <dbReference type="SAM" id="Phobius"/>
    </source>
</evidence>
<evidence type="ECO:0000256" key="1">
    <source>
        <dbReference type="SAM" id="MobiDB-lite"/>
    </source>
</evidence>
<accession>A0A7S2C9U1</accession>
<proteinExistence type="predicted"/>
<feature type="transmembrane region" description="Helical" evidence="2">
    <location>
        <begin position="81"/>
        <end position="103"/>
    </location>
</feature>
<dbReference type="AlphaFoldDB" id="A0A7S2C9U1"/>
<evidence type="ECO:0000313" key="3">
    <source>
        <dbReference type="EMBL" id="CAD9419841.1"/>
    </source>
</evidence>
<organism evidence="3">
    <name type="scientific">Octactis speculum</name>
    <dbReference type="NCBI Taxonomy" id="3111310"/>
    <lineage>
        <taxon>Eukaryota</taxon>
        <taxon>Sar</taxon>
        <taxon>Stramenopiles</taxon>
        <taxon>Ochrophyta</taxon>
        <taxon>Dictyochophyceae</taxon>
        <taxon>Dictyochales</taxon>
        <taxon>Dictyochaceae</taxon>
        <taxon>Octactis</taxon>
    </lineage>
</organism>
<protein>
    <submittedName>
        <fullName evidence="3">Uncharacterized protein</fullName>
    </submittedName>
</protein>
<reference evidence="3" key="1">
    <citation type="submission" date="2021-01" db="EMBL/GenBank/DDBJ databases">
        <authorList>
            <person name="Corre E."/>
            <person name="Pelletier E."/>
            <person name="Niang G."/>
            <person name="Scheremetjew M."/>
            <person name="Finn R."/>
            <person name="Kale V."/>
            <person name="Holt S."/>
            <person name="Cochrane G."/>
            <person name="Meng A."/>
            <person name="Brown T."/>
            <person name="Cohen L."/>
        </authorList>
    </citation>
    <scope>NUCLEOTIDE SEQUENCE</scope>
    <source>
        <strain evidence="3">CCMP1381</strain>
    </source>
</reference>
<name>A0A7S2C9U1_9STRA</name>
<feature type="region of interest" description="Disordered" evidence="1">
    <location>
        <begin position="17"/>
        <end position="50"/>
    </location>
</feature>
<keyword evidence="2" id="KW-0812">Transmembrane</keyword>
<feature type="compositionally biased region" description="Polar residues" evidence="1">
    <location>
        <begin position="34"/>
        <end position="50"/>
    </location>
</feature>
<keyword evidence="2" id="KW-0472">Membrane</keyword>
<gene>
    <name evidence="3" type="ORF">DSPE1174_LOCUS13312</name>
</gene>
<dbReference type="EMBL" id="HBGS01026213">
    <property type="protein sequence ID" value="CAD9419841.1"/>
    <property type="molecule type" value="Transcribed_RNA"/>
</dbReference>
<keyword evidence="2" id="KW-1133">Transmembrane helix</keyword>
<sequence length="111" mass="12820">MMETTIDNHSITLEAAASNNVTETKSQSKDRIQKSNTLNTNEKMVSSSKKIYTSPRRRLKKIGRVLRNSNNFRFKELHQPVAWQVPVLFISGLAIVFFLLDYYKIDASELR</sequence>